<protein>
    <submittedName>
        <fullName evidence="5">RND transporter</fullName>
    </submittedName>
</protein>
<proteinExistence type="inferred from homology"/>
<dbReference type="EMBL" id="LNQR01000151">
    <property type="protein sequence ID" value="KWT73752.1"/>
    <property type="molecule type" value="Genomic_DNA"/>
</dbReference>
<keyword evidence="2" id="KW-0564">Palmitate</keyword>
<organism evidence="5 6">
    <name type="scientific">Candidatus Magnetominusculus xianensis</name>
    <dbReference type="NCBI Taxonomy" id="1748249"/>
    <lineage>
        <taxon>Bacteria</taxon>
        <taxon>Pseudomonadati</taxon>
        <taxon>Nitrospirota</taxon>
        <taxon>Nitrospiria</taxon>
        <taxon>Nitrospirales</taxon>
        <taxon>Nitrospiraceae</taxon>
        <taxon>Candidatus Magnetominusculus</taxon>
    </lineage>
</organism>
<evidence type="ECO:0000256" key="2">
    <source>
        <dbReference type="RuleBase" id="RU362097"/>
    </source>
</evidence>
<evidence type="ECO:0000256" key="1">
    <source>
        <dbReference type="ARBA" id="ARBA00007613"/>
    </source>
</evidence>
<keyword evidence="2" id="KW-1134">Transmembrane beta strand</keyword>
<dbReference type="Gene3D" id="2.20.200.10">
    <property type="entry name" value="Outer membrane efflux proteins (OEP)"/>
    <property type="match status" value="1"/>
</dbReference>
<feature type="region of interest" description="Disordered" evidence="4">
    <location>
        <begin position="110"/>
        <end position="129"/>
    </location>
</feature>
<evidence type="ECO:0000313" key="5">
    <source>
        <dbReference type="EMBL" id="KWT73752.1"/>
    </source>
</evidence>
<dbReference type="InterPro" id="IPR010131">
    <property type="entry name" value="MdtP/NodT-like"/>
</dbReference>
<dbReference type="SUPFAM" id="SSF56954">
    <property type="entry name" value="Outer membrane efflux proteins (OEP)"/>
    <property type="match status" value="1"/>
</dbReference>
<keyword evidence="6" id="KW-1185">Reference proteome</keyword>
<comment type="subcellular location">
    <subcellularLocation>
        <location evidence="2">Cell membrane</location>
        <topology evidence="2">Lipid-anchor</topology>
    </subcellularLocation>
</comment>
<keyword evidence="2" id="KW-0812">Transmembrane</keyword>
<accession>A0ABR5SAL0</accession>
<comment type="caution">
    <text evidence="5">The sequence shown here is derived from an EMBL/GenBank/DDBJ whole genome shotgun (WGS) entry which is preliminary data.</text>
</comment>
<dbReference type="Gene3D" id="1.20.1600.10">
    <property type="entry name" value="Outer membrane efflux proteins (OEP)"/>
    <property type="match status" value="1"/>
</dbReference>
<dbReference type="InterPro" id="IPR003423">
    <property type="entry name" value="OMP_efflux"/>
</dbReference>
<sequence>MRIILIILTACTLLNSCKAGMDYVRPEMSIPADYKEANIWKAAHPMDNVTKEAWWEAYNDSLLNELVREVSISNQSLAVKEAQFRQARALVDSSAAQLYPVVTLGATVNRNRGSGNSSGGGSSSASSSQSTLTNYSVPAALSWELDLWGKVRRTIEANQAGAEASFAELEALRLSTQAQLAEDYFQLRSLDTQRQILEETISGYEKTLQIIKNRYESGTVGRADVLNAETQLKTTAAQSIDLGVARATLEHAIAVLIGKPAPSFTIPFMPLSFGTPDIPYSVPSELLERRADIAAAQRRVAAANAQIGVAVAAYYPSVTLSPSSGFQSGVISKLFSWPSLVWSLGASLTQTIFDGGYKLAVTEQARANYDAAVATYRQTVLTAFAEVEDALSTHKILMTELRVQDEAVKSAEAAAAVAMNQYKAGIIGALDLIVVQNIALNNKKTAAVIKGRIMSNSVMLIKALGGQWSGLGNIGLETQYR</sequence>
<feature type="coiled-coil region" evidence="3">
    <location>
        <begin position="187"/>
        <end position="214"/>
    </location>
</feature>
<reference evidence="5 6" key="1">
    <citation type="submission" date="2015-11" db="EMBL/GenBank/DDBJ databases">
        <authorList>
            <person name="Lin W."/>
        </authorList>
    </citation>
    <scope>NUCLEOTIDE SEQUENCE [LARGE SCALE GENOMIC DNA]</scope>
    <source>
        <strain evidence="5 6">HCH-1</strain>
    </source>
</reference>
<dbReference type="PANTHER" id="PTHR30203:SF33">
    <property type="entry name" value="BLR4455 PROTEIN"/>
    <property type="match status" value="1"/>
</dbReference>
<dbReference type="RefSeq" id="WP_085053956.1">
    <property type="nucleotide sequence ID" value="NZ_LNQR01000151.1"/>
</dbReference>
<keyword evidence="2" id="KW-0472">Membrane</keyword>
<gene>
    <name evidence="5" type="ORF">ASN18_3374</name>
</gene>
<keyword evidence="2" id="KW-0449">Lipoprotein</keyword>
<dbReference type="NCBIfam" id="TIGR01845">
    <property type="entry name" value="outer_NodT"/>
    <property type="match status" value="1"/>
</dbReference>
<dbReference type="Proteomes" id="UP000060487">
    <property type="component" value="Unassembled WGS sequence"/>
</dbReference>
<dbReference type="PANTHER" id="PTHR30203">
    <property type="entry name" value="OUTER MEMBRANE CATION EFFLUX PROTEIN"/>
    <property type="match status" value="1"/>
</dbReference>
<comment type="similarity">
    <text evidence="1 2">Belongs to the outer membrane factor (OMF) (TC 1.B.17) family.</text>
</comment>
<evidence type="ECO:0000256" key="4">
    <source>
        <dbReference type="SAM" id="MobiDB-lite"/>
    </source>
</evidence>
<dbReference type="Pfam" id="PF02321">
    <property type="entry name" value="OEP"/>
    <property type="match status" value="2"/>
</dbReference>
<name>A0ABR5SAL0_9BACT</name>
<evidence type="ECO:0000256" key="3">
    <source>
        <dbReference type="SAM" id="Coils"/>
    </source>
</evidence>
<keyword evidence="3" id="KW-0175">Coiled coil</keyword>
<evidence type="ECO:0000313" key="6">
    <source>
        <dbReference type="Proteomes" id="UP000060487"/>
    </source>
</evidence>